<dbReference type="Proteomes" id="UP000828048">
    <property type="component" value="Chromosome 6"/>
</dbReference>
<name>A0ACB7XAI7_9ERIC</name>
<gene>
    <name evidence="1" type="ORF">Vadar_016700</name>
</gene>
<organism evidence="1 2">
    <name type="scientific">Vaccinium darrowii</name>
    <dbReference type="NCBI Taxonomy" id="229202"/>
    <lineage>
        <taxon>Eukaryota</taxon>
        <taxon>Viridiplantae</taxon>
        <taxon>Streptophyta</taxon>
        <taxon>Embryophyta</taxon>
        <taxon>Tracheophyta</taxon>
        <taxon>Spermatophyta</taxon>
        <taxon>Magnoliopsida</taxon>
        <taxon>eudicotyledons</taxon>
        <taxon>Gunneridae</taxon>
        <taxon>Pentapetalae</taxon>
        <taxon>asterids</taxon>
        <taxon>Ericales</taxon>
        <taxon>Ericaceae</taxon>
        <taxon>Vaccinioideae</taxon>
        <taxon>Vaccinieae</taxon>
        <taxon>Vaccinium</taxon>
    </lineage>
</organism>
<protein>
    <submittedName>
        <fullName evidence="1">Uncharacterized protein</fullName>
    </submittedName>
</protein>
<comment type="caution">
    <text evidence="1">The sequence shown here is derived from an EMBL/GenBank/DDBJ whole genome shotgun (WGS) entry which is preliminary data.</text>
</comment>
<evidence type="ECO:0000313" key="1">
    <source>
        <dbReference type="EMBL" id="KAH7837688.1"/>
    </source>
</evidence>
<proteinExistence type="predicted"/>
<sequence>MLKFFFLCSDGLLVDFLGLVFSCLMAFLSKKFLGNEKWKLSQQQLPPTPLQRQQQQVRSSSKSTGSWRLNFLIWFAIGGVLFSAFLYWYIRRGDVSKRKETIANICDERAKMLQDQFNVNMNNVHALAIFVSTFHHGKEHSAIDRETFATYTESTTFQRPLTGGVAYALRVLHSEREEFEKKHGWMIKKMETEDQSLIQECNPENLDPSPPQDEYAPGASYDVPSLVEKLLHQLASKQIIVRVYDTTNKNEHIKMYGPDDVIDTGLLHISTLEFGDPARKHEMHCRFSQKPSPHWIAIMASGGALIITLLLVQIFNAARLRIAGVEHDCQEMMELKHRAEAADVAKSQEMGKKLRLWTQVQAKVRRPVQRAHRRISIQQESTPTLNANQRDFASTALVCGKDLISLINEVLDQAKIESGRLELEAIAFDLRAVLDNVLSLFFSGESREKCVEDNFALFLSEEGGFTFEVHFLEMG</sequence>
<dbReference type="EMBL" id="CM037156">
    <property type="protein sequence ID" value="KAH7837688.1"/>
    <property type="molecule type" value="Genomic_DNA"/>
</dbReference>
<accession>A0ACB7XAI7</accession>
<reference evidence="1 2" key="1">
    <citation type="journal article" date="2021" name="Hortic Res">
        <title>High-quality reference genome and annotation aids understanding of berry development for evergreen blueberry (Vaccinium darrowii).</title>
        <authorList>
            <person name="Yu J."/>
            <person name="Hulse-Kemp A.M."/>
            <person name="Babiker E."/>
            <person name="Staton M."/>
        </authorList>
    </citation>
    <scope>NUCLEOTIDE SEQUENCE [LARGE SCALE GENOMIC DNA]</scope>
    <source>
        <strain evidence="2">cv. NJ 8807/NJ 8810</strain>
        <tissue evidence="1">Young leaf</tissue>
    </source>
</reference>
<keyword evidence="2" id="KW-1185">Reference proteome</keyword>
<evidence type="ECO:0000313" key="2">
    <source>
        <dbReference type="Proteomes" id="UP000828048"/>
    </source>
</evidence>